<keyword evidence="5" id="KW-0482">Metalloprotease</keyword>
<protein>
    <submittedName>
        <fullName evidence="7">Mov34/MPN/PAD-1 family protein</fullName>
    </submittedName>
</protein>
<evidence type="ECO:0000256" key="4">
    <source>
        <dbReference type="ARBA" id="ARBA00022833"/>
    </source>
</evidence>
<evidence type="ECO:0000313" key="8">
    <source>
        <dbReference type="Proteomes" id="UP001162780"/>
    </source>
</evidence>
<dbReference type="EMBL" id="CP113517">
    <property type="protein sequence ID" value="WAR47008.1"/>
    <property type="molecule type" value="Genomic_DNA"/>
</dbReference>
<organism evidence="7 8">
    <name type="scientific">Methylomonas rapida</name>
    <dbReference type="NCBI Taxonomy" id="2963939"/>
    <lineage>
        <taxon>Bacteria</taxon>
        <taxon>Pseudomonadati</taxon>
        <taxon>Pseudomonadota</taxon>
        <taxon>Gammaproteobacteria</taxon>
        <taxon>Methylococcales</taxon>
        <taxon>Methylococcaceae</taxon>
        <taxon>Methylomonas</taxon>
    </lineage>
</organism>
<accession>A0ABY7GR90</accession>
<keyword evidence="2" id="KW-0479">Metal-binding</keyword>
<dbReference type="Proteomes" id="UP001162780">
    <property type="component" value="Chromosome"/>
</dbReference>
<evidence type="ECO:0000256" key="5">
    <source>
        <dbReference type="ARBA" id="ARBA00023049"/>
    </source>
</evidence>
<keyword evidence="8" id="KW-1185">Reference proteome</keyword>
<evidence type="ECO:0000259" key="6">
    <source>
        <dbReference type="Pfam" id="PF14464"/>
    </source>
</evidence>
<evidence type="ECO:0000313" key="7">
    <source>
        <dbReference type="EMBL" id="WAR47008.1"/>
    </source>
</evidence>
<feature type="domain" description="JAB" evidence="6">
    <location>
        <begin position="36"/>
        <end position="137"/>
    </location>
</feature>
<sequence length="158" mass="17885">MLFLRYWATPDRRVLVSLNESVLEDFQSHIQNLPSDHEAGGLLLGTVHGAHMIITEVTVPTLKDKQCRYFFERMPFGHRAIAEARWRASAGIIRYLGEWHTHPQDHPTPSGLDRTEWALLAGKRADGRPMLAIIVGRQGLHVEIVSPNESGLIMEPIF</sequence>
<dbReference type="InterPro" id="IPR028090">
    <property type="entry name" value="JAB_dom_prok"/>
</dbReference>
<reference evidence="7" key="1">
    <citation type="submission" date="2022-11" db="EMBL/GenBank/DDBJ databases">
        <title>Methylomonas rapida sp. nov., Carotenoid-Producing Obligate Methanotrophs with High Growth Characteristics and Biotechnological Potential.</title>
        <authorList>
            <person name="Tikhonova E.N."/>
            <person name="Suleimanov R.Z."/>
            <person name="Miroshnikov K."/>
            <person name="Oshkin I.Y."/>
            <person name="Belova S.E."/>
            <person name="Danilova O.V."/>
            <person name="Ashikhmin A."/>
            <person name="Konopkin A."/>
            <person name="But S.Y."/>
            <person name="Khmelenina V.N."/>
            <person name="Kuznetsov N."/>
            <person name="Pimenov N.V."/>
            <person name="Dedysh S.N."/>
        </authorList>
    </citation>
    <scope>NUCLEOTIDE SEQUENCE</scope>
    <source>
        <strain evidence="7">MP1</strain>
    </source>
</reference>
<keyword evidence="4" id="KW-0862">Zinc</keyword>
<keyword evidence="1" id="KW-0645">Protease</keyword>
<evidence type="ECO:0000256" key="2">
    <source>
        <dbReference type="ARBA" id="ARBA00022723"/>
    </source>
</evidence>
<dbReference type="Pfam" id="PF14464">
    <property type="entry name" value="Prok-JAB"/>
    <property type="match status" value="1"/>
</dbReference>
<keyword evidence="3" id="KW-0378">Hydrolase</keyword>
<gene>
    <name evidence="7" type="ORF">NM686_005650</name>
</gene>
<evidence type="ECO:0000256" key="3">
    <source>
        <dbReference type="ARBA" id="ARBA00022801"/>
    </source>
</evidence>
<evidence type="ECO:0000256" key="1">
    <source>
        <dbReference type="ARBA" id="ARBA00022670"/>
    </source>
</evidence>
<proteinExistence type="predicted"/>
<dbReference type="SUPFAM" id="SSF102712">
    <property type="entry name" value="JAB1/MPN domain"/>
    <property type="match status" value="1"/>
</dbReference>
<dbReference type="RefSeq" id="WP_255188574.1">
    <property type="nucleotide sequence ID" value="NZ_CP113517.1"/>
</dbReference>
<name>A0ABY7GR90_9GAMM</name>
<dbReference type="Gene3D" id="3.40.140.10">
    <property type="entry name" value="Cytidine Deaminase, domain 2"/>
    <property type="match status" value="1"/>
</dbReference>